<dbReference type="EMBL" id="OX597818">
    <property type="protein sequence ID" value="CAI9722482.1"/>
    <property type="molecule type" value="Genomic_DNA"/>
</dbReference>
<keyword evidence="3" id="KW-1185">Reference proteome</keyword>
<protein>
    <submittedName>
        <fullName evidence="2">Uncharacterized protein</fullName>
    </submittedName>
</protein>
<feature type="region of interest" description="Disordered" evidence="1">
    <location>
        <begin position="43"/>
        <end position="63"/>
    </location>
</feature>
<evidence type="ECO:0000313" key="2">
    <source>
        <dbReference type="EMBL" id="CAI9722482.1"/>
    </source>
</evidence>
<dbReference type="Proteomes" id="UP001162480">
    <property type="component" value="Chromosome 5"/>
</dbReference>
<dbReference type="AlphaFoldDB" id="A0AA36F2W9"/>
<name>A0AA36F2W9_OCTVU</name>
<evidence type="ECO:0000256" key="1">
    <source>
        <dbReference type="SAM" id="MobiDB-lite"/>
    </source>
</evidence>
<accession>A0AA36F2W9</accession>
<evidence type="ECO:0000313" key="3">
    <source>
        <dbReference type="Proteomes" id="UP001162480"/>
    </source>
</evidence>
<sequence length="141" mass="15221">MFKANMATHKIRNSREKVCNNRGSYGVGREGEIVLARAIANRGGGTPSDIHGEENLEDQNSERSAGNGIRMVCGSSLTKFRRNTAAISRRADNLDMVLVAKSHDGLQALIDRCLEFYRGVGWDLMLESVRGSPSAAGASPA</sequence>
<gene>
    <name evidence="2" type="ORF">OCTVUL_1B031178</name>
</gene>
<reference evidence="2" key="1">
    <citation type="submission" date="2023-08" db="EMBL/GenBank/DDBJ databases">
        <authorList>
            <person name="Alioto T."/>
            <person name="Alioto T."/>
            <person name="Gomez Garrido J."/>
        </authorList>
    </citation>
    <scope>NUCLEOTIDE SEQUENCE</scope>
</reference>
<proteinExistence type="predicted"/>
<organism evidence="2 3">
    <name type="scientific">Octopus vulgaris</name>
    <name type="common">Common octopus</name>
    <dbReference type="NCBI Taxonomy" id="6645"/>
    <lineage>
        <taxon>Eukaryota</taxon>
        <taxon>Metazoa</taxon>
        <taxon>Spiralia</taxon>
        <taxon>Lophotrochozoa</taxon>
        <taxon>Mollusca</taxon>
        <taxon>Cephalopoda</taxon>
        <taxon>Coleoidea</taxon>
        <taxon>Octopodiformes</taxon>
        <taxon>Octopoda</taxon>
        <taxon>Incirrata</taxon>
        <taxon>Octopodidae</taxon>
        <taxon>Octopus</taxon>
    </lineage>
</organism>